<accession>A0A2K8NZ77</accession>
<dbReference type="InterPro" id="IPR037278">
    <property type="entry name" value="ARFGAP/RecO"/>
</dbReference>
<keyword evidence="5 7" id="KW-0234">DNA repair</keyword>
<keyword evidence="3 7" id="KW-0227">DNA damage</keyword>
<organism evidence="9 10">
    <name type="scientific">Mesoplasma melaleucae</name>
    <dbReference type="NCBI Taxonomy" id="81459"/>
    <lineage>
        <taxon>Bacteria</taxon>
        <taxon>Bacillati</taxon>
        <taxon>Mycoplasmatota</taxon>
        <taxon>Mollicutes</taxon>
        <taxon>Entomoplasmatales</taxon>
        <taxon>Entomoplasmataceae</taxon>
        <taxon>Mesoplasma</taxon>
    </lineage>
</organism>
<dbReference type="HAMAP" id="MF_00201">
    <property type="entry name" value="RecO"/>
    <property type="match status" value="1"/>
</dbReference>
<dbReference type="Proteomes" id="UP000231896">
    <property type="component" value="Chromosome"/>
</dbReference>
<dbReference type="NCBIfam" id="TIGR00613">
    <property type="entry name" value="reco"/>
    <property type="match status" value="1"/>
</dbReference>
<dbReference type="GO" id="GO:0006302">
    <property type="term" value="P:double-strand break repair"/>
    <property type="evidence" value="ECO:0007669"/>
    <property type="project" value="TreeGrafter"/>
</dbReference>
<dbReference type="Pfam" id="PF02565">
    <property type="entry name" value="RecO_C"/>
    <property type="match status" value="1"/>
</dbReference>
<dbReference type="InterPro" id="IPR012340">
    <property type="entry name" value="NA-bd_OB-fold"/>
</dbReference>
<dbReference type="KEGG" id="eml:EMELA_v1c03820"/>
<comment type="similarity">
    <text evidence="1 7">Belongs to the RecO family.</text>
</comment>
<comment type="function">
    <text evidence="7">Involved in DNA repair and RecF pathway recombination.</text>
</comment>
<feature type="domain" description="DNA replication/recombination mediator RecO N-terminal" evidence="8">
    <location>
        <begin position="1"/>
        <end position="79"/>
    </location>
</feature>
<evidence type="ECO:0000256" key="1">
    <source>
        <dbReference type="ARBA" id="ARBA00007452"/>
    </source>
</evidence>
<dbReference type="InterPro" id="IPR003717">
    <property type="entry name" value="RecO"/>
</dbReference>
<gene>
    <name evidence="7 9" type="primary">recO</name>
    <name evidence="9" type="ORF">EMELA_v1c03820</name>
</gene>
<dbReference type="PANTHER" id="PTHR33991:SF1">
    <property type="entry name" value="DNA REPAIR PROTEIN RECO"/>
    <property type="match status" value="1"/>
</dbReference>
<evidence type="ECO:0000256" key="7">
    <source>
        <dbReference type="HAMAP-Rule" id="MF_00201"/>
    </source>
</evidence>
<evidence type="ECO:0000313" key="9">
    <source>
        <dbReference type="EMBL" id="ATZ17943.1"/>
    </source>
</evidence>
<evidence type="ECO:0000256" key="4">
    <source>
        <dbReference type="ARBA" id="ARBA00023172"/>
    </source>
</evidence>
<sequence length="269" mass="31859">MNEVKIKAIVLDSLNYEENDKIITVYSDKYGKLSFIALGANKPSSKNNYSLNLFSESDFEIFKSRTAKSISKLKTGNLIRDNFKITKSYNNYLFASIIASIILQEDLFYEKDTKFFNMLEVAIKNINDEINPFSNMVWFLFYSLNKFGGSWELKKCYRCNKSSKVYRKFDLNDFGFLCPNCVHEDEEEHEIEFIRYLQRMDNNTFLTIQKFPINVSYEIIISKLILKYYVDELGLYSYPINEILKKEVYKEDSFWEYTHKVLTNHSIKS</sequence>
<evidence type="ECO:0000259" key="8">
    <source>
        <dbReference type="Pfam" id="PF11967"/>
    </source>
</evidence>
<evidence type="ECO:0000256" key="2">
    <source>
        <dbReference type="ARBA" id="ARBA00021310"/>
    </source>
</evidence>
<dbReference type="InterPro" id="IPR042242">
    <property type="entry name" value="RecO_C"/>
</dbReference>
<dbReference type="InterPro" id="IPR022572">
    <property type="entry name" value="DNA_rep/recomb_RecO_N"/>
</dbReference>
<evidence type="ECO:0000256" key="6">
    <source>
        <dbReference type="ARBA" id="ARBA00033409"/>
    </source>
</evidence>
<dbReference type="GO" id="GO:0043590">
    <property type="term" value="C:bacterial nucleoid"/>
    <property type="evidence" value="ECO:0007669"/>
    <property type="project" value="TreeGrafter"/>
</dbReference>
<dbReference type="Gene3D" id="1.20.1440.120">
    <property type="entry name" value="Recombination protein O, C-terminal domain"/>
    <property type="match status" value="1"/>
</dbReference>
<dbReference type="SUPFAM" id="SSF50249">
    <property type="entry name" value="Nucleic acid-binding proteins"/>
    <property type="match status" value="1"/>
</dbReference>
<dbReference type="GO" id="GO:0006310">
    <property type="term" value="P:DNA recombination"/>
    <property type="evidence" value="ECO:0007669"/>
    <property type="project" value="UniProtKB-UniRule"/>
</dbReference>
<dbReference type="PANTHER" id="PTHR33991">
    <property type="entry name" value="DNA REPAIR PROTEIN RECO"/>
    <property type="match status" value="1"/>
</dbReference>
<dbReference type="STRING" id="1408435.GCA_000685885_00763"/>
<protein>
    <recommendedName>
        <fullName evidence="2 7">DNA repair protein RecO</fullName>
    </recommendedName>
    <alternativeName>
        <fullName evidence="6 7">Recombination protein O</fullName>
    </alternativeName>
</protein>
<dbReference type="AlphaFoldDB" id="A0A2K8NZ77"/>
<name>A0A2K8NZ77_9MOLU</name>
<evidence type="ECO:0000256" key="5">
    <source>
        <dbReference type="ARBA" id="ARBA00023204"/>
    </source>
</evidence>
<dbReference type="Pfam" id="PF11967">
    <property type="entry name" value="RecO_N"/>
    <property type="match status" value="1"/>
</dbReference>
<dbReference type="SUPFAM" id="SSF57863">
    <property type="entry name" value="ArfGap/RecO-like zinc finger"/>
    <property type="match status" value="1"/>
</dbReference>
<evidence type="ECO:0000313" key="10">
    <source>
        <dbReference type="Proteomes" id="UP000231896"/>
    </source>
</evidence>
<dbReference type="Gene3D" id="6.20.220.20">
    <property type="entry name" value="Recombination protein O, zinc-binding domain"/>
    <property type="match status" value="1"/>
</dbReference>
<dbReference type="Gene3D" id="2.40.50.140">
    <property type="entry name" value="Nucleic acid-binding proteins"/>
    <property type="match status" value="1"/>
</dbReference>
<keyword evidence="10" id="KW-1185">Reference proteome</keyword>
<evidence type="ECO:0000256" key="3">
    <source>
        <dbReference type="ARBA" id="ARBA00022763"/>
    </source>
</evidence>
<reference evidence="9 10" key="1">
    <citation type="submission" date="2017-11" db="EMBL/GenBank/DDBJ databases">
        <title>Genome sequence of Entomoplasma melaleucae M1 (ATCC 49191).</title>
        <authorList>
            <person name="Lo W.-S."/>
            <person name="Gasparich G.E."/>
            <person name="Kuo C.-H."/>
        </authorList>
    </citation>
    <scope>NUCLEOTIDE SEQUENCE [LARGE SCALE GENOMIC DNA]</scope>
    <source>
        <strain evidence="9 10">M1</strain>
    </source>
</reference>
<dbReference type="EMBL" id="CP024964">
    <property type="protein sequence ID" value="ATZ17943.1"/>
    <property type="molecule type" value="Genomic_DNA"/>
</dbReference>
<proteinExistence type="inferred from homology"/>
<dbReference type="OrthoDB" id="404042at2"/>
<dbReference type="RefSeq" id="WP_051584604.1">
    <property type="nucleotide sequence ID" value="NZ_CP024964.1"/>
</dbReference>
<keyword evidence="4 7" id="KW-0233">DNA recombination</keyword>